<dbReference type="SUPFAM" id="SSF81301">
    <property type="entry name" value="Nucleotidyltransferase"/>
    <property type="match status" value="1"/>
</dbReference>
<name>A0A2N7KGU6_9VIBR</name>
<dbReference type="Proteomes" id="UP000235406">
    <property type="component" value="Unassembled WGS sequence"/>
</dbReference>
<sequence length="263" mass="29541">MNYPSTLPAPHKALLIKVIDILSQDPRICGIAASGSFGSDSMDKYSDLDFIIAINPADYESVMQERFNILDNIGGKVAAFTGEHVGEPRLIVSIFGPEPVHVDFKFVSLPDAAVRVDNNHVLWERDSLLTDVFSTAEPRYPQPDPQWIEDRFWIWTHYAATKIARGEYFETVEFLSFLRQNVLSPLALKQAGLTPSGVRKIESRLPEFVQALAQTVSMPERDALIPALKQAVKLYLELRGNEQITIDEKAQSFCLQYVEGELS</sequence>
<dbReference type="RefSeq" id="WP_102434238.1">
    <property type="nucleotide sequence ID" value="NZ_CAWNVI010000044.1"/>
</dbReference>
<dbReference type="InterPro" id="IPR043519">
    <property type="entry name" value="NT_sf"/>
</dbReference>
<evidence type="ECO:0000313" key="1">
    <source>
        <dbReference type="EMBL" id="PMM75125.1"/>
    </source>
</evidence>
<dbReference type="OrthoDB" id="7375008at2"/>
<organism evidence="1 2">
    <name type="scientific">Vibrio lentus</name>
    <dbReference type="NCBI Taxonomy" id="136468"/>
    <lineage>
        <taxon>Bacteria</taxon>
        <taxon>Pseudomonadati</taxon>
        <taxon>Pseudomonadota</taxon>
        <taxon>Gammaproteobacteria</taxon>
        <taxon>Vibrionales</taxon>
        <taxon>Vibrionaceae</taxon>
        <taxon>Vibrio</taxon>
    </lineage>
</organism>
<dbReference type="EMBL" id="MCZK01000044">
    <property type="protein sequence ID" value="PMM75125.1"/>
    <property type="molecule type" value="Genomic_DNA"/>
</dbReference>
<dbReference type="Gene3D" id="3.30.460.10">
    <property type="entry name" value="Beta Polymerase, domain 2"/>
    <property type="match status" value="1"/>
</dbReference>
<proteinExistence type="predicted"/>
<dbReference type="AlphaFoldDB" id="A0A2N7KGU6"/>
<evidence type="ECO:0000313" key="2">
    <source>
        <dbReference type="Proteomes" id="UP000235406"/>
    </source>
</evidence>
<comment type="caution">
    <text evidence="1">The sequence shown here is derived from an EMBL/GenBank/DDBJ whole genome shotgun (WGS) entry which is preliminary data.</text>
</comment>
<accession>A0A2N7KGU6</accession>
<dbReference type="Gene3D" id="1.20.120.330">
    <property type="entry name" value="Nucleotidyltransferases domain 2"/>
    <property type="match status" value="1"/>
</dbReference>
<gene>
    <name evidence="1" type="ORF">BCT49_23335</name>
</gene>
<protein>
    <submittedName>
        <fullName evidence="1">Oxalate:formate antiporter</fullName>
    </submittedName>
</protein>
<reference evidence="2" key="1">
    <citation type="submission" date="2016-07" db="EMBL/GenBank/DDBJ databases">
        <title>Nontailed viruses are major unrecognized killers of bacteria in the ocean.</title>
        <authorList>
            <person name="Kauffman K."/>
            <person name="Hussain F."/>
            <person name="Yang J."/>
            <person name="Arevalo P."/>
            <person name="Brown J."/>
            <person name="Cutler M."/>
            <person name="Kelly L."/>
            <person name="Polz M.F."/>
        </authorList>
    </citation>
    <scope>NUCLEOTIDE SEQUENCE [LARGE SCALE GENOMIC DNA]</scope>
    <source>
        <strain evidence="2">10N.261.46.F8</strain>
    </source>
</reference>